<gene>
    <name evidence="1" type="ORF">CVT25_000573</name>
</gene>
<sequence>MPAVRPYYYVADGEKVPIPYTSSNFLQTESQNTLTRLYQRPSSRLSIFRIGWSNVVKPLTCVNSLLAPLERQIIMNLLWLERIC</sequence>
<dbReference type="STRING" id="93625.A0A409WZV3"/>
<protein>
    <submittedName>
        <fullName evidence="1">Uncharacterized protein</fullName>
    </submittedName>
</protein>
<keyword evidence="2" id="KW-1185">Reference proteome</keyword>
<dbReference type="EMBL" id="NHYD01002942">
    <property type="protein sequence ID" value="PPQ84027.1"/>
    <property type="molecule type" value="Genomic_DNA"/>
</dbReference>
<organism evidence="1 2">
    <name type="scientific">Psilocybe cyanescens</name>
    <dbReference type="NCBI Taxonomy" id="93625"/>
    <lineage>
        <taxon>Eukaryota</taxon>
        <taxon>Fungi</taxon>
        <taxon>Dikarya</taxon>
        <taxon>Basidiomycota</taxon>
        <taxon>Agaricomycotina</taxon>
        <taxon>Agaricomycetes</taxon>
        <taxon>Agaricomycetidae</taxon>
        <taxon>Agaricales</taxon>
        <taxon>Agaricineae</taxon>
        <taxon>Strophariaceae</taxon>
        <taxon>Psilocybe</taxon>
    </lineage>
</organism>
<reference evidence="1 2" key="1">
    <citation type="journal article" date="2018" name="Evol. Lett.">
        <title>Horizontal gene cluster transfer increased hallucinogenic mushroom diversity.</title>
        <authorList>
            <person name="Reynolds H.T."/>
            <person name="Vijayakumar V."/>
            <person name="Gluck-Thaler E."/>
            <person name="Korotkin H.B."/>
            <person name="Matheny P.B."/>
            <person name="Slot J.C."/>
        </authorList>
    </citation>
    <scope>NUCLEOTIDE SEQUENCE [LARGE SCALE GENOMIC DNA]</scope>
    <source>
        <strain evidence="1 2">2631</strain>
    </source>
</reference>
<proteinExistence type="predicted"/>
<accession>A0A409WZV3</accession>
<evidence type="ECO:0000313" key="2">
    <source>
        <dbReference type="Proteomes" id="UP000283269"/>
    </source>
</evidence>
<name>A0A409WZV3_PSICY</name>
<comment type="caution">
    <text evidence="1">The sequence shown here is derived from an EMBL/GenBank/DDBJ whole genome shotgun (WGS) entry which is preliminary data.</text>
</comment>
<evidence type="ECO:0000313" key="1">
    <source>
        <dbReference type="EMBL" id="PPQ84027.1"/>
    </source>
</evidence>
<dbReference type="InParanoid" id="A0A409WZV3"/>
<dbReference type="AlphaFoldDB" id="A0A409WZV3"/>
<dbReference type="Proteomes" id="UP000283269">
    <property type="component" value="Unassembled WGS sequence"/>
</dbReference>